<feature type="region of interest" description="Disordered" evidence="5">
    <location>
        <begin position="1"/>
        <end position="23"/>
    </location>
</feature>
<dbReference type="EMBL" id="LNIX01000041">
    <property type="protein sequence ID" value="OXA39095.1"/>
    <property type="molecule type" value="Genomic_DNA"/>
</dbReference>
<keyword evidence="1 7" id="KW-0645">Protease</keyword>
<sequence length="117" mass="12207">MEAYSSRGPSPTGGQITPKVSAPGRDIISAGISNSSTEYVGKSGTSMACPHVAGVVALLISANPTWKYDNFLTALARTADRLTITSKDLSCGNITTPIYPNNACGYGRVNAKRALEL</sequence>
<protein>
    <submittedName>
        <fullName evidence="7">Subtilisin-like serine protease</fullName>
    </submittedName>
</protein>
<keyword evidence="2" id="KW-0378">Hydrolase</keyword>
<dbReference type="PROSITE" id="PS51892">
    <property type="entry name" value="SUBTILASE"/>
    <property type="match status" value="1"/>
</dbReference>
<comment type="caution">
    <text evidence="7">The sequence shown here is derived from an EMBL/GenBank/DDBJ whole genome shotgun (WGS) entry which is preliminary data.</text>
</comment>
<dbReference type="InterPro" id="IPR036852">
    <property type="entry name" value="Peptidase_S8/S53_dom_sf"/>
</dbReference>
<dbReference type="AlphaFoldDB" id="A0A226D0H7"/>
<evidence type="ECO:0000313" key="7">
    <source>
        <dbReference type="EMBL" id="OXA39095.1"/>
    </source>
</evidence>
<evidence type="ECO:0000256" key="2">
    <source>
        <dbReference type="ARBA" id="ARBA00022801"/>
    </source>
</evidence>
<dbReference type="Pfam" id="PF00082">
    <property type="entry name" value="Peptidase_S8"/>
    <property type="match status" value="1"/>
</dbReference>
<evidence type="ECO:0000256" key="5">
    <source>
        <dbReference type="SAM" id="MobiDB-lite"/>
    </source>
</evidence>
<proteinExistence type="inferred from homology"/>
<evidence type="ECO:0000256" key="3">
    <source>
        <dbReference type="ARBA" id="ARBA00022825"/>
    </source>
</evidence>
<evidence type="ECO:0000259" key="6">
    <source>
        <dbReference type="Pfam" id="PF00082"/>
    </source>
</evidence>
<accession>A0A226D0H7</accession>
<gene>
    <name evidence="7" type="ORF">Fcan01_26184</name>
</gene>
<organism evidence="7 8">
    <name type="scientific">Folsomia candida</name>
    <name type="common">Springtail</name>
    <dbReference type="NCBI Taxonomy" id="158441"/>
    <lineage>
        <taxon>Eukaryota</taxon>
        <taxon>Metazoa</taxon>
        <taxon>Ecdysozoa</taxon>
        <taxon>Arthropoda</taxon>
        <taxon>Hexapoda</taxon>
        <taxon>Collembola</taxon>
        <taxon>Entomobryomorpha</taxon>
        <taxon>Isotomoidea</taxon>
        <taxon>Isotomidae</taxon>
        <taxon>Proisotominae</taxon>
        <taxon>Folsomia</taxon>
    </lineage>
</organism>
<reference evidence="7 8" key="1">
    <citation type="submission" date="2015-12" db="EMBL/GenBank/DDBJ databases">
        <title>The genome of Folsomia candida.</title>
        <authorList>
            <person name="Faddeeva A."/>
            <person name="Derks M.F."/>
            <person name="Anvar Y."/>
            <person name="Smit S."/>
            <person name="Van Straalen N."/>
            <person name="Roelofs D."/>
        </authorList>
    </citation>
    <scope>NUCLEOTIDE SEQUENCE [LARGE SCALE GENOMIC DNA]</scope>
    <source>
        <strain evidence="7 8">VU population</strain>
        <tissue evidence="7">Whole body</tissue>
    </source>
</reference>
<dbReference type="InterPro" id="IPR023828">
    <property type="entry name" value="Peptidase_S8_Ser-AS"/>
</dbReference>
<keyword evidence="3" id="KW-0720">Serine protease</keyword>
<evidence type="ECO:0000256" key="1">
    <source>
        <dbReference type="ARBA" id="ARBA00022670"/>
    </source>
</evidence>
<comment type="caution">
    <text evidence="4">Lacks conserved residue(s) required for the propagation of feature annotation.</text>
</comment>
<dbReference type="InterPro" id="IPR045051">
    <property type="entry name" value="SBT"/>
</dbReference>
<comment type="similarity">
    <text evidence="4">Belongs to the peptidase S8 family.</text>
</comment>
<dbReference type="PROSITE" id="PS00138">
    <property type="entry name" value="SUBTILASE_SER"/>
    <property type="match status" value="1"/>
</dbReference>
<feature type="domain" description="Peptidase S8/S53" evidence="6">
    <location>
        <begin position="3"/>
        <end position="93"/>
    </location>
</feature>
<evidence type="ECO:0000313" key="8">
    <source>
        <dbReference type="Proteomes" id="UP000198287"/>
    </source>
</evidence>
<dbReference type="PANTHER" id="PTHR10795">
    <property type="entry name" value="PROPROTEIN CONVERTASE SUBTILISIN/KEXIN"/>
    <property type="match status" value="1"/>
</dbReference>
<keyword evidence="8" id="KW-1185">Reference proteome</keyword>
<dbReference type="GO" id="GO:0006508">
    <property type="term" value="P:proteolysis"/>
    <property type="evidence" value="ECO:0007669"/>
    <property type="project" value="UniProtKB-KW"/>
</dbReference>
<dbReference type="InterPro" id="IPR000209">
    <property type="entry name" value="Peptidase_S8/S53_dom"/>
</dbReference>
<evidence type="ECO:0000256" key="4">
    <source>
        <dbReference type="PROSITE-ProRule" id="PRU01240"/>
    </source>
</evidence>
<dbReference type="OrthoDB" id="7775224at2759"/>
<dbReference type="Gene3D" id="3.40.50.200">
    <property type="entry name" value="Peptidase S8/S53 domain"/>
    <property type="match status" value="1"/>
</dbReference>
<dbReference type="SUPFAM" id="SSF52743">
    <property type="entry name" value="Subtilisin-like"/>
    <property type="match status" value="1"/>
</dbReference>
<name>A0A226D0H7_FOLCA</name>
<dbReference type="Proteomes" id="UP000198287">
    <property type="component" value="Unassembled WGS sequence"/>
</dbReference>
<dbReference type="GO" id="GO:0004252">
    <property type="term" value="F:serine-type endopeptidase activity"/>
    <property type="evidence" value="ECO:0007669"/>
    <property type="project" value="InterPro"/>
</dbReference>